<evidence type="ECO:0000313" key="5">
    <source>
        <dbReference type="Proteomes" id="UP001141434"/>
    </source>
</evidence>
<keyword evidence="5" id="KW-1185">Reference proteome</keyword>
<protein>
    <recommendedName>
        <fullName evidence="3">NADP-dependent oxidoreductase domain-containing protein</fullName>
    </recommendedName>
</protein>
<dbReference type="EMBL" id="JAPMSZ010000001">
    <property type="protein sequence ID" value="KAJ5115376.1"/>
    <property type="molecule type" value="Genomic_DNA"/>
</dbReference>
<dbReference type="PANTHER" id="PTHR43364">
    <property type="entry name" value="NADH-SPECIFIC METHYLGLYOXAL REDUCTASE-RELATED"/>
    <property type="match status" value="1"/>
</dbReference>
<dbReference type="OrthoDB" id="48988at2759"/>
<dbReference type="Gene3D" id="3.20.20.100">
    <property type="entry name" value="NADP-dependent oxidoreductase domain"/>
    <property type="match status" value="1"/>
</dbReference>
<comment type="similarity">
    <text evidence="2">Belongs to the aldo/keto reductase family. Aldo/keto reductase 2 subfamily.</text>
</comment>
<dbReference type="InterPro" id="IPR050523">
    <property type="entry name" value="AKR_Detox_Biosynth"/>
</dbReference>
<gene>
    <name evidence="4" type="ORF">NUU61_001135</name>
</gene>
<sequence>MDSPQYVFGAQAFGVAWTNENVDQLMQALNDYGIHHFDTAALYPATAPGGSEKLLGEKKQPGAVIDTKVMFMLSNMLSKENMEKSIRDSLERLQISEIHTLFTHAPDRQTPIAEQAANFDHFYRAGLFQQLGLSNYTPEMVREWLDIATEKNYVKPSVFEGQYNIFCRGYEEDLFPLLREHNMTFAATSPLAGGFLTGKLTFSTSPADLAGTRFEAAEGNMLGAVYRMWYDQPVFHEAMRTLKDLAHLHHTTPEKFAMRWLLFHSPLRSADTIVIGPNNFSQLNSYLEARQAGALPADVALAIDNLFGPLKEVAAPMIEAGWWSL</sequence>
<evidence type="ECO:0000256" key="2">
    <source>
        <dbReference type="ARBA" id="ARBA00038157"/>
    </source>
</evidence>
<dbReference type="GeneID" id="81390885"/>
<organism evidence="4 5">
    <name type="scientific">Penicillium alfredii</name>
    <dbReference type="NCBI Taxonomy" id="1506179"/>
    <lineage>
        <taxon>Eukaryota</taxon>
        <taxon>Fungi</taxon>
        <taxon>Dikarya</taxon>
        <taxon>Ascomycota</taxon>
        <taxon>Pezizomycotina</taxon>
        <taxon>Eurotiomycetes</taxon>
        <taxon>Eurotiomycetidae</taxon>
        <taxon>Eurotiales</taxon>
        <taxon>Aspergillaceae</taxon>
        <taxon>Penicillium</taxon>
    </lineage>
</organism>
<reference evidence="4" key="2">
    <citation type="journal article" date="2023" name="IMA Fungus">
        <title>Comparative genomic study of the Penicillium genus elucidates a diverse pangenome and 15 lateral gene transfer events.</title>
        <authorList>
            <person name="Petersen C."/>
            <person name="Sorensen T."/>
            <person name="Nielsen M.R."/>
            <person name="Sondergaard T.E."/>
            <person name="Sorensen J.L."/>
            <person name="Fitzpatrick D.A."/>
            <person name="Frisvad J.C."/>
            <person name="Nielsen K.L."/>
        </authorList>
    </citation>
    <scope>NUCLEOTIDE SEQUENCE</scope>
    <source>
        <strain evidence="4">IBT 34128</strain>
    </source>
</reference>
<reference evidence="4" key="1">
    <citation type="submission" date="2022-11" db="EMBL/GenBank/DDBJ databases">
        <authorList>
            <person name="Petersen C."/>
        </authorList>
    </citation>
    <scope>NUCLEOTIDE SEQUENCE</scope>
    <source>
        <strain evidence="4">IBT 34128</strain>
    </source>
</reference>
<dbReference type="Proteomes" id="UP001141434">
    <property type="component" value="Unassembled WGS sequence"/>
</dbReference>
<dbReference type="Pfam" id="PF00248">
    <property type="entry name" value="Aldo_ket_red"/>
    <property type="match status" value="1"/>
</dbReference>
<proteinExistence type="inferred from homology"/>
<evidence type="ECO:0000256" key="1">
    <source>
        <dbReference type="ARBA" id="ARBA00023002"/>
    </source>
</evidence>
<name>A0A9W9GAW8_9EURO</name>
<keyword evidence="1" id="KW-0560">Oxidoreductase</keyword>
<evidence type="ECO:0000313" key="4">
    <source>
        <dbReference type="EMBL" id="KAJ5115376.1"/>
    </source>
</evidence>
<accession>A0A9W9GAW8</accession>
<dbReference type="InterPro" id="IPR023210">
    <property type="entry name" value="NADP_OxRdtase_dom"/>
</dbReference>
<comment type="caution">
    <text evidence="4">The sequence shown here is derived from an EMBL/GenBank/DDBJ whole genome shotgun (WGS) entry which is preliminary data.</text>
</comment>
<dbReference type="SUPFAM" id="SSF51430">
    <property type="entry name" value="NAD(P)-linked oxidoreductase"/>
    <property type="match status" value="1"/>
</dbReference>
<dbReference type="GO" id="GO:0016491">
    <property type="term" value="F:oxidoreductase activity"/>
    <property type="evidence" value="ECO:0007669"/>
    <property type="project" value="UniProtKB-KW"/>
</dbReference>
<dbReference type="InterPro" id="IPR036812">
    <property type="entry name" value="NAD(P)_OxRdtase_dom_sf"/>
</dbReference>
<evidence type="ECO:0000259" key="3">
    <source>
        <dbReference type="Pfam" id="PF00248"/>
    </source>
</evidence>
<dbReference type="CDD" id="cd19075">
    <property type="entry name" value="AKR_AKR7A1-5"/>
    <property type="match status" value="1"/>
</dbReference>
<dbReference type="PANTHER" id="PTHR43364:SF4">
    <property type="entry name" value="NAD(P)-LINKED OXIDOREDUCTASE SUPERFAMILY PROTEIN"/>
    <property type="match status" value="1"/>
</dbReference>
<dbReference type="RefSeq" id="XP_056516567.1">
    <property type="nucleotide sequence ID" value="XM_056651717.1"/>
</dbReference>
<feature type="domain" description="NADP-dependent oxidoreductase" evidence="3">
    <location>
        <begin position="8"/>
        <end position="305"/>
    </location>
</feature>
<dbReference type="AlphaFoldDB" id="A0A9W9GAW8"/>